<name>E6N599_CALS0</name>
<dbReference type="EMBL" id="AP011890">
    <property type="protein sequence ID" value="BAJ49292.1"/>
    <property type="molecule type" value="Genomic_DNA"/>
</dbReference>
<evidence type="ECO:0000313" key="2">
    <source>
        <dbReference type="EMBL" id="BAJ49292.1"/>
    </source>
</evidence>
<evidence type="ECO:0000313" key="4">
    <source>
        <dbReference type="Proteomes" id="UP000008120"/>
    </source>
</evidence>
<dbReference type="AlphaFoldDB" id="E6N599"/>
<dbReference type="BioCyc" id="CCAL311458:G131R-453-MONOMER"/>
<gene>
    <name evidence="3" type="ORF">CSUB_C0446</name>
    <name evidence="2" type="ORF">HGMM_F03A05C22</name>
    <name evidence="1" type="ORF">HGMM_F36H04C38</name>
</gene>
<dbReference type="Proteomes" id="UP000008120">
    <property type="component" value="Chromosome"/>
</dbReference>
<protein>
    <submittedName>
        <fullName evidence="1">Uncharacterized protein</fullName>
    </submittedName>
</protein>
<dbReference type="KEGG" id="csu:CSUB_C0446"/>
<evidence type="ECO:0000313" key="1">
    <source>
        <dbReference type="EMBL" id="BAJ47468.1"/>
    </source>
</evidence>
<accession>E6N599</accession>
<dbReference type="NCBIfam" id="NF011470">
    <property type="entry name" value="PRK14887.1"/>
    <property type="match status" value="1"/>
</dbReference>
<sequence>MKSRITIRPKNSQDAIAIYNALKPDDKPLPRGLFVETRQENDAVVVDIVCERGLASFLATVDDILRSAALSEKAAEAIRTKI</sequence>
<proteinExistence type="predicted"/>
<dbReference type="EMBL" id="AP011837">
    <property type="protein sequence ID" value="BAJ47468.1"/>
    <property type="molecule type" value="Genomic_DNA"/>
</dbReference>
<reference evidence="1 4" key="2">
    <citation type="journal article" date="2011" name="Nucleic Acids Res.">
        <title>Insights into the evolution of Archaea and eukaryotic protein modifier systems revealed by the genome of a novel archaeal group.</title>
        <authorList>
            <person name="Nunoura T."/>
            <person name="Takaki Y."/>
            <person name="Kakuta J."/>
            <person name="Nishi S."/>
            <person name="Sugahara J."/>
            <person name="Kazama H."/>
            <person name="Chee G."/>
            <person name="Hattori M."/>
            <person name="Kanai A."/>
            <person name="Atomi H."/>
            <person name="Takai K."/>
            <person name="Takami H."/>
        </authorList>
    </citation>
    <scope>NUCLEOTIDE SEQUENCE [LARGE SCALE GENOMIC DNA]</scope>
</reference>
<dbReference type="STRING" id="311458.CSUB_C0446"/>
<evidence type="ECO:0000313" key="3">
    <source>
        <dbReference type="EMBL" id="BAJ50307.1"/>
    </source>
</evidence>
<organism evidence="1 4">
    <name type="scientific">Caldiarchaeum subterraneum</name>
    <dbReference type="NCBI Taxonomy" id="311458"/>
    <lineage>
        <taxon>Archaea</taxon>
        <taxon>Nitrososphaerota</taxon>
        <taxon>Candidatus Caldarchaeales</taxon>
        <taxon>Candidatus Caldarchaeaceae</taxon>
        <taxon>Candidatus Caldarchaeum</taxon>
    </lineage>
</organism>
<reference evidence="1 4" key="1">
    <citation type="journal article" date="2005" name="Environ. Microbiol.">
        <title>Genetic and functional properties of uncultivated thermophilic crenarchaeotes from a subsurface gold mine as revealed by analysis of genome fragments.</title>
        <authorList>
            <person name="Nunoura T."/>
            <person name="Hirayama H."/>
            <person name="Takami H."/>
            <person name="Oida H."/>
            <person name="Nishi S."/>
            <person name="Shimamura S."/>
            <person name="Suzuki Y."/>
            <person name="Inagaki F."/>
            <person name="Takai K."/>
            <person name="Nealson K.H."/>
            <person name="Horikoshi K."/>
        </authorList>
    </citation>
    <scope>NUCLEOTIDE SEQUENCE [LARGE SCALE GENOMIC DNA]</scope>
</reference>
<dbReference type="EMBL" id="BA000048">
    <property type="protein sequence ID" value="BAJ50307.1"/>
    <property type="molecule type" value="Genomic_DNA"/>
</dbReference>